<evidence type="ECO:0000313" key="2">
    <source>
        <dbReference type="Proteomes" id="UP000328092"/>
    </source>
</evidence>
<reference evidence="1" key="1">
    <citation type="submission" date="2019-02" db="EMBL/GenBank/DDBJ databases">
        <authorList>
            <person name="Pothier F.J."/>
        </authorList>
    </citation>
    <scope>NUCLEOTIDE SEQUENCE</scope>
    <source>
        <strain evidence="1">CI-1B</strain>
    </source>
</reference>
<dbReference type="AlphaFoldDB" id="A0A508T5D7"/>
<evidence type="ECO:0000313" key="1">
    <source>
        <dbReference type="EMBL" id="VIO70615.1"/>
    </source>
</evidence>
<name>A0A508T5D7_9BRAD</name>
<proteinExistence type="predicted"/>
<accession>A0A508T5D7</accession>
<sequence>MRRRESWLSSSVLVHALAHDKPHEPFRSGATMALVKHDGVRSDVISELKGAGDLQTERIKAGPDARCR</sequence>
<keyword evidence="2" id="KW-1185">Reference proteome</keyword>
<comment type="caution">
    <text evidence="1">The sequence shown here is derived from an EMBL/GenBank/DDBJ whole genome shotgun (WGS) entry which is preliminary data.</text>
</comment>
<protein>
    <submittedName>
        <fullName evidence="1">Uncharacterized protein</fullName>
    </submittedName>
</protein>
<dbReference type="Proteomes" id="UP000328092">
    <property type="component" value="Unassembled WGS sequence"/>
</dbReference>
<gene>
    <name evidence="1" type="ORF">CI1B_32690</name>
</gene>
<dbReference type="EMBL" id="CAADFC020000011">
    <property type="protein sequence ID" value="VIO70615.1"/>
    <property type="molecule type" value="Genomic_DNA"/>
</dbReference>
<organism evidence="1 2">
    <name type="scientific">Bradyrhizobium ivorense</name>
    <dbReference type="NCBI Taxonomy" id="2511166"/>
    <lineage>
        <taxon>Bacteria</taxon>
        <taxon>Pseudomonadati</taxon>
        <taxon>Pseudomonadota</taxon>
        <taxon>Alphaproteobacteria</taxon>
        <taxon>Hyphomicrobiales</taxon>
        <taxon>Nitrobacteraceae</taxon>
        <taxon>Bradyrhizobium</taxon>
    </lineage>
</organism>